<dbReference type="InterPro" id="IPR005546">
    <property type="entry name" value="Autotransporte_beta"/>
</dbReference>
<feature type="active site" evidence="4">
    <location>
        <position position="294"/>
    </location>
</feature>
<dbReference type="AlphaFoldDB" id="A0A4R5U161"/>
<dbReference type="Pfam" id="PF00657">
    <property type="entry name" value="Lipase_GDSL"/>
    <property type="match status" value="1"/>
</dbReference>
<evidence type="ECO:0000259" key="6">
    <source>
        <dbReference type="PROSITE" id="PS51208"/>
    </source>
</evidence>
<accession>A0A4R5U161</accession>
<dbReference type="PROSITE" id="PS51318">
    <property type="entry name" value="TAT"/>
    <property type="match status" value="1"/>
</dbReference>
<dbReference type="InterPro" id="IPR051058">
    <property type="entry name" value="GDSL_Est/Lipase"/>
</dbReference>
<dbReference type="SMART" id="SM00869">
    <property type="entry name" value="Autotransporter"/>
    <property type="match status" value="1"/>
</dbReference>
<evidence type="ECO:0000256" key="1">
    <source>
        <dbReference type="ARBA" id="ARBA00008668"/>
    </source>
</evidence>
<evidence type="ECO:0000256" key="5">
    <source>
        <dbReference type="SAM" id="SignalP"/>
    </source>
</evidence>
<organism evidence="7 8">
    <name type="scientific">Luteimonas aestuarii</name>
    <dbReference type="NCBI Taxonomy" id="453837"/>
    <lineage>
        <taxon>Bacteria</taxon>
        <taxon>Pseudomonadati</taxon>
        <taxon>Pseudomonadota</taxon>
        <taxon>Gammaproteobacteria</taxon>
        <taxon>Lysobacterales</taxon>
        <taxon>Lysobacteraceae</taxon>
        <taxon>Luteimonas</taxon>
    </lineage>
</organism>
<feature type="signal peptide" evidence="5">
    <location>
        <begin position="1"/>
        <end position="28"/>
    </location>
</feature>
<dbReference type="EMBL" id="SMTF01000002">
    <property type="protein sequence ID" value="TDK27252.1"/>
    <property type="molecule type" value="Genomic_DNA"/>
</dbReference>
<dbReference type="Proteomes" id="UP000294796">
    <property type="component" value="Unassembled WGS sequence"/>
</dbReference>
<dbReference type="PANTHER" id="PTHR45648:SF22">
    <property type="entry name" value="GDSL LIPASE_ACYLHYDROLASE FAMILY PROTEIN (AFU_ORTHOLOGUE AFUA_4G14700)"/>
    <property type="match status" value="1"/>
</dbReference>
<dbReference type="OrthoDB" id="5292073at2"/>
<dbReference type="InterPro" id="IPR006315">
    <property type="entry name" value="OM_autotransptr_brl_dom"/>
</dbReference>
<evidence type="ECO:0000313" key="8">
    <source>
        <dbReference type="Proteomes" id="UP000294796"/>
    </source>
</evidence>
<dbReference type="InterPro" id="IPR036514">
    <property type="entry name" value="SGNH_hydro_sf"/>
</dbReference>
<dbReference type="GO" id="GO:0016788">
    <property type="term" value="F:hydrolase activity, acting on ester bonds"/>
    <property type="evidence" value="ECO:0007669"/>
    <property type="project" value="InterPro"/>
</dbReference>
<keyword evidence="3" id="KW-0378">Hydrolase</keyword>
<dbReference type="GO" id="GO:0019867">
    <property type="term" value="C:outer membrane"/>
    <property type="evidence" value="ECO:0007669"/>
    <property type="project" value="InterPro"/>
</dbReference>
<reference evidence="7 8" key="1">
    <citation type="submission" date="2019-03" db="EMBL/GenBank/DDBJ databases">
        <title>Luteimonas zhaokaii sp.nov., isolated from the rectal contents of Plateau pika in Yushu, Qinghai Province, China.</title>
        <authorList>
            <person name="Zhang G."/>
        </authorList>
    </citation>
    <scope>NUCLEOTIDE SEQUENCE [LARGE SCALE GENOMIC DNA]</scope>
    <source>
        <strain evidence="7 8">B9</strain>
    </source>
</reference>
<dbReference type="PROSITE" id="PS51208">
    <property type="entry name" value="AUTOTRANSPORTER"/>
    <property type="match status" value="1"/>
</dbReference>
<protein>
    <submittedName>
        <fullName evidence="7">Autotransporter domain-containing protein</fullName>
    </submittedName>
</protein>
<dbReference type="PIRSF" id="PIRSF037375">
    <property type="entry name" value="Autotrns_EstA"/>
    <property type="match status" value="1"/>
</dbReference>
<dbReference type="PANTHER" id="PTHR45648">
    <property type="entry name" value="GDSL LIPASE/ACYLHYDROLASE FAMILY PROTEIN (AFU_ORTHOLOGUE AFUA_4G14700)"/>
    <property type="match status" value="1"/>
</dbReference>
<sequence length="618" mass="64616">MSRSTRRCLPARALLAAALALAAAPAMAQQDTFTRTVFIGDSLTDAGFFRPILVQQAGPQAAILGRFTTNPGLTWAEWLADYYGTNASANGNGQSGDNYAVGGARVGVDTVGALGPTPSMVTQTTRYLAANSGRADPGALYTLWGGANDLFAVSANPAQAQQIIGAAVAAQVGIVATLQGAGARYVMVPNIPDIGITPSFRAQGAAAAAQGTALSQAYNNALYGGLAGNNLRVIPLDTFTFLREVVASPALYGFANVTGTACQPQITAQSITCNPGTYAVPGADRSYLFADGVHPSSAAHEIIGDFAVSMIEGPRQIAVLPHSAAMTGRARAERVGAAVSVKPEQAGRRWWADLRGDFQRFGHGDEYDGVGPALTAGLDWASGNAIFGGFVGYGRQDNDWGFRRGSWKQSEATLGLMAGWFGDSGAWVNAQASYTRLDLDVRRNVALGPALRSHHASTDGSNLTAALHAGWNFGEGALRHGPVLGVVSQRIDIDGFAESEPNLSTSLAYPDQSFDSLIGSVGWQASYIINGHLQPYARFTVDREFEDVAEEAFAQAQSVPGALEYAVPGLQRDDRYGSFTFGVRTQLFGMDANLGSSVTAGQKGGNHATVFATIGGGF</sequence>
<dbReference type="InterPro" id="IPR017186">
    <property type="entry name" value="Lipase_autotranspt_EstA"/>
</dbReference>
<dbReference type="Pfam" id="PF03797">
    <property type="entry name" value="Autotransporter"/>
    <property type="match status" value="1"/>
</dbReference>
<feature type="active site" evidence="4">
    <location>
        <position position="291"/>
    </location>
</feature>
<dbReference type="Gene3D" id="3.40.50.1110">
    <property type="entry name" value="SGNH hydrolase"/>
    <property type="match status" value="1"/>
</dbReference>
<feature type="chain" id="PRO_5020919954" evidence="5">
    <location>
        <begin position="29"/>
        <end position="618"/>
    </location>
</feature>
<name>A0A4R5U161_9GAMM</name>
<dbReference type="InterPro" id="IPR006311">
    <property type="entry name" value="TAT_signal"/>
</dbReference>
<keyword evidence="2 5" id="KW-0732">Signal</keyword>
<gene>
    <name evidence="7" type="ORF">E2F46_03345</name>
</gene>
<keyword evidence="8" id="KW-1185">Reference proteome</keyword>
<dbReference type="SUPFAM" id="SSF52266">
    <property type="entry name" value="SGNH hydrolase"/>
    <property type="match status" value="1"/>
</dbReference>
<dbReference type="NCBIfam" id="TIGR01414">
    <property type="entry name" value="autotrans_barl"/>
    <property type="match status" value="1"/>
</dbReference>
<comment type="caution">
    <text evidence="7">The sequence shown here is derived from an EMBL/GenBank/DDBJ whole genome shotgun (WGS) entry which is preliminary data.</text>
</comment>
<dbReference type="SUPFAM" id="SSF103515">
    <property type="entry name" value="Autotransporter"/>
    <property type="match status" value="1"/>
</dbReference>
<proteinExistence type="inferred from homology"/>
<evidence type="ECO:0000256" key="4">
    <source>
        <dbReference type="PIRSR" id="PIRSR037375-1"/>
    </source>
</evidence>
<dbReference type="CDD" id="cd01847">
    <property type="entry name" value="Triacylglycerol_lipase_like"/>
    <property type="match status" value="1"/>
</dbReference>
<dbReference type="Gene3D" id="2.40.128.130">
    <property type="entry name" value="Autotransporter beta-domain"/>
    <property type="match status" value="1"/>
</dbReference>
<feature type="domain" description="Autotransporter" evidence="6">
    <location>
        <begin position="343"/>
        <end position="618"/>
    </location>
</feature>
<dbReference type="InterPro" id="IPR036709">
    <property type="entry name" value="Autotransporte_beta_dom_sf"/>
</dbReference>
<dbReference type="InterPro" id="IPR001087">
    <property type="entry name" value="GDSL"/>
</dbReference>
<comment type="similarity">
    <text evidence="1">Belongs to the 'GDSL' lipolytic enzyme family.</text>
</comment>
<feature type="active site" description="Nucleophile" evidence="4">
    <location>
        <position position="42"/>
    </location>
</feature>
<evidence type="ECO:0000256" key="2">
    <source>
        <dbReference type="ARBA" id="ARBA00022729"/>
    </source>
</evidence>
<evidence type="ECO:0000313" key="7">
    <source>
        <dbReference type="EMBL" id="TDK27252.1"/>
    </source>
</evidence>
<evidence type="ECO:0000256" key="3">
    <source>
        <dbReference type="ARBA" id="ARBA00022801"/>
    </source>
</evidence>